<feature type="region of interest" description="Disordered" evidence="4">
    <location>
        <begin position="1"/>
        <end position="42"/>
    </location>
</feature>
<keyword evidence="1 3" id="KW-0479">Metal-binding</keyword>
<keyword evidence="5" id="KW-1133">Transmembrane helix</keyword>
<dbReference type="SUPFAM" id="SSF55874">
    <property type="entry name" value="ATPase domain of HSP90 chaperone/DNA topoisomerase II/histidine kinase"/>
    <property type="match status" value="1"/>
</dbReference>
<dbReference type="InterPro" id="IPR023174">
    <property type="entry name" value="PDEase_CS"/>
</dbReference>
<feature type="compositionally biased region" description="Gly residues" evidence="4">
    <location>
        <begin position="69"/>
        <end position="79"/>
    </location>
</feature>
<dbReference type="EC" id="3.1.4.-" evidence="3"/>
<dbReference type="Gene3D" id="1.10.1300.10">
    <property type="entry name" value="3'5'-cyclic nucleotide phosphodiesterase, catalytic domain"/>
    <property type="match status" value="1"/>
</dbReference>
<dbReference type="InterPro" id="IPR036971">
    <property type="entry name" value="PDEase_catalytic_dom_sf"/>
</dbReference>
<comment type="cofactor">
    <cofactor evidence="3">
        <name>a divalent metal cation</name>
        <dbReference type="ChEBI" id="CHEBI:60240"/>
    </cofactor>
    <text evidence="3">Binds 2 divalent metal cations per subunit. Site 1 may preferentially bind zinc ions, while site 2 has a preference for magnesium and/or manganese ions.</text>
</comment>
<accession>A0A0G4FY34</accession>
<feature type="compositionally biased region" description="Polar residues" evidence="4">
    <location>
        <begin position="1700"/>
        <end position="1709"/>
    </location>
</feature>
<dbReference type="GO" id="GO:0007165">
    <property type="term" value="P:signal transduction"/>
    <property type="evidence" value="ECO:0007669"/>
    <property type="project" value="InterPro"/>
</dbReference>
<dbReference type="CDD" id="cd00077">
    <property type="entry name" value="HDc"/>
    <property type="match status" value="1"/>
</dbReference>
<dbReference type="Gene3D" id="3.30.565.10">
    <property type="entry name" value="Histidine kinase-like ATPase, C-terminal domain"/>
    <property type="match status" value="1"/>
</dbReference>
<feature type="domain" description="PDEase" evidence="7">
    <location>
        <begin position="1306"/>
        <end position="1672"/>
    </location>
</feature>
<reference evidence="8 9" key="1">
    <citation type="submission" date="2014-11" db="EMBL/GenBank/DDBJ databases">
        <authorList>
            <person name="Zhu J."/>
            <person name="Qi W."/>
            <person name="Song R."/>
        </authorList>
    </citation>
    <scope>NUCLEOTIDE SEQUENCE [LARGE SCALE GENOMIC DNA]</scope>
</reference>
<dbReference type="PANTHER" id="PTHR11347">
    <property type="entry name" value="CYCLIC NUCLEOTIDE PHOSPHODIESTERASE"/>
    <property type="match status" value="1"/>
</dbReference>
<dbReference type="Pfam" id="PF00233">
    <property type="entry name" value="PDEase_I"/>
    <property type="match status" value="1"/>
</dbReference>
<feature type="compositionally biased region" description="Gly residues" evidence="4">
    <location>
        <begin position="1089"/>
        <end position="1100"/>
    </location>
</feature>
<feature type="region of interest" description="Disordered" evidence="4">
    <location>
        <begin position="910"/>
        <end position="944"/>
    </location>
</feature>
<keyword evidence="2 3" id="KW-0378">Hydrolase</keyword>
<feature type="compositionally biased region" description="Low complexity" evidence="4">
    <location>
        <begin position="1003"/>
        <end position="1017"/>
    </location>
</feature>
<feature type="region of interest" description="Disordered" evidence="4">
    <location>
        <begin position="1234"/>
        <end position="1255"/>
    </location>
</feature>
<feature type="region of interest" description="Disordered" evidence="4">
    <location>
        <begin position="983"/>
        <end position="1128"/>
    </location>
</feature>
<feature type="compositionally biased region" description="Pro residues" evidence="4">
    <location>
        <begin position="993"/>
        <end position="1002"/>
    </location>
</feature>
<feature type="region of interest" description="Disordered" evidence="4">
    <location>
        <begin position="1692"/>
        <end position="1721"/>
    </location>
</feature>
<evidence type="ECO:0000259" key="7">
    <source>
        <dbReference type="PROSITE" id="PS51845"/>
    </source>
</evidence>
<evidence type="ECO:0000256" key="1">
    <source>
        <dbReference type="ARBA" id="ARBA00022723"/>
    </source>
</evidence>
<feature type="transmembrane region" description="Helical" evidence="5">
    <location>
        <begin position="155"/>
        <end position="178"/>
    </location>
</feature>
<sequence length="1796" mass="193245">MTSPSGGTLSAAGEEETSKPGRLLMRRPSRLQDPHKNKGTGQLSSLALTLNMRKTQNIILDDDHSSDIGPGGMANGGGGKQRDSSILLMFEGKDNKTGVPPSGGGVDEGGGSPTSRRANRRPSVWADTQNMMVDTKMVSREMDLRARQRRQRIRIIAALTVLFVLSLLSIIIAEAIAFQTRPLPEDTDQLTTLMFYTQSLRSTALSLTLTVCTTEPPSTMTDAEVRDLDGKATGIRAADAHFRDLDGLGVTFTGSFASSRVKGQVASVASAVAALRDGLLDAVGCDALDVLMKDLDTALDTYQVSVKELQSSIVDAMELKDQNYFLLFPILLGLVTFLLGLLLFGYFILSPISPGGTNISQLKELTDRVEFESSRLRASLGYISEILDLRMRARLIALMAFAATMINSTDQHKAMVKGPSSAPVSTTAPLGWNLPLWVTMQAMAHIAQLLYGNIIQLTQFARLESLTAEETRKAIPQNDFFSFVSVAERAIEAYAPRAARQGLNIRCRLGPGLPSQVLSNEAALSQVLESLLLNAITHSSHSKGTIDMFVVVTNRVAAPAATGSNPNVALMSHRYTIKVEVKDSNKILSESDVHNAFKDSVSTLHFAVIRRLIRAIGGNLNVLSAAEKGSTFALSFEVFGRRDRSDMPIPPSLALAQLEDRILVGIGLSDAEKSKLDYVATLCDMKVKMIHSPKELTRLVTTQNVTRIKEQDEGVLLIVAATKTLRNQVWRAQIRDALAMGFDLKALMVADEPADYPCWLPSTTFLHRDNTFTSRKPTQGHLDGGGGDNNTAGGGGGGGGGSVVHLSDIEMQANEDVSIQKTTRGVSSPRPSTESSPKTSTHLSALDLHRFKTQDTIFTSADFFTQKTIHDLLSGARGELREWMEEMSGDKTTRGADTAADETAFFSVGGAIAGAGGGEGGGEGGEGGEAESPESRRAGGKKTSVRSRIFLHWGPLTSTVICHAMGSQLMSWKKAAELSVSKPTAVPSTPSSHPSPPFPPMPSDDSPLSPTDLPSALDRIPVENTNTGDIRKSPSMAERRRSLEERKGGEGAPSQQRESGGGVASSMHLEAPSDPKQPSASADPSPTSAGGGGGEGGGSGRRGEDKGGGDSGGGSATSGLPWPPWSYSGPVRQQVDVLQQVARGAVHRVLGPVDEGAQPWEIRDLAGDLAEEVECLLDVAGNRLVQSGALPRASLVVKKLPVSAMGRPDTDAEGGGGSPVSIRTDTTTQQIQMAAAAGRPGEGKPSSPSGASPGGMTVLAGELLSGYVEPDGTAGLNDVYYSDALAVCTADNEAIPLLAVSQPLYADPDRVSYFDAEARLPPRPPPPDDIPMEDVFSLSFDALKFSKGELIVLVERIFAEFNLFDLFDLNKVFFRNFVAQVGRHYFANPYHNFHHGFSVMHVTALMCQHGAGRMRLKAPSHSAEVSEKRLIKAMAHTYADGPASVTNVLGDLRAMGCLIAALCHDIGHLGSNNDFLVQARHPLAIRYNDRSVLESYHSSCLFELLTLPGCDFLSLLPFPEYKQLRKRCISSILSTDMTIHKDLTTAVTELSKGGEPVELSDDQLDFMCDCMVHAADISNPLLPLELYVKWTRRIVTEFYNQHLLEDDLGLEGLPFMKNPPEDTKAMASMQLGFIDFVIKPFWLPLTSLIGERDWPENLKHNYKYWQEQKEQGVTHPPFSNTLHKHVTIMSSAPGAAHTPPRSSSLTHPNPLSARMPRSAARASIMGSPALPRRGLDPVLMTSQQSMAPMSPTSPAGDSNRRSTGVLPRVSQQGTSMKLEQALGGDRRSSYRKGWMG</sequence>
<evidence type="ECO:0000256" key="4">
    <source>
        <dbReference type="SAM" id="MobiDB-lite"/>
    </source>
</evidence>
<evidence type="ECO:0000313" key="8">
    <source>
        <dbReference type="EMBL" id="CEM20247.1"/>
    </source>
</evidence>
<evidence type="ECO:0000256" key="2">
    <source>
        <dbReference type="ARBA" id="ARBA00022801"/>
    </source>
</evidence>
<keyword evidence="5" id="KW-0812">Transmembrane</keyword>
<feature type="compositionally biased region" description="Low complexity" evidence="4">
    <location>
        <begin position="1712"/>
        <end position="1721"/>
    </location>
</feature>
<feature type="compositionally biased region" description="Low complexity" evidence="4">
    <location>
        <begin position="1079"/>
        <end position="1088"/>
    </location>
</feature>
<dbReference type="PROSITE" id="PS50109">
    <property type="entry name" value="HIS_KIN"/>
    <property type="match status" value="1"/>
</dbReference>
<dbReference type="OrthoDB" id="546632at2759"/>
<dbReference type="InterPro" id="IPR002073">
    <property type="entry name" value="PDEase_catalytic_dom"/>
</dbReference>
<dbReference type="InterPro" id="IPR005467">
    <property type="entry name" value="His_kinase_dom"/>
</dbReference>
<feature type="compositionally biased region" description="Gly residues" evidence="4">
    <location>
        <begin position="782"/>
        <end position="802"/>
    </location>
</feature>
<evidence type="ECO:0000259" key="6">
    <source>
        <dbReference type="PROSITE" id="PS50109"/>
    </source>
</evidence>
<evidence type="ECO:0000256" key="3">
    <source>
        <dbReference type="RuleBase" id="RU363067"/>
    </source>
</evidence>
<keyword evidence="9" id="KW-1185">Reference proteome</keyword>
<feature type="compositionally biased region" description="Gly residues" evidence="4">
    <location>
        <begin position="101"/>
        <end position="112"/>
    </location>
</feature>
<name>A0A0G4FY34_VITBC</name>
<evidence type="ECO:0000313" key="9">
    <source>
        <dbReference type="Proteomes" id="UP000041254"/>
    </source>
</evidence>
<feature type="region of interest" description="Disordered" evidence="4">
    <location>
        <begin position="1745"/>
        <end position="1796"/>
    </location>
</feature>
<feature type="transmembrane region" description="Helical" evidence="5">
    <location>
        <begin position="324"/>
        <end position="349"/>
    </location>
</feature>
<evidence type="ECO:0000256" key="5">
    <source>
        <dbReference type="SAM" id="Phobius"/>
    </source>
</evidence>
<dbReference type="SMART" id="SM00471">
    <property type="entry name" value="HDc"/>
    <property type="match status" value="1"/>
</dbReference>
<dbReference type="InterPro" id="IPR036890">
    <property type="entry name" value="HATPase_C_sf"/>
</dbReference>
<feature type="compositionally biased region" description="Polar residues" evidence="4">
    <location>
        <begin position="815"/>
        <end position="842"/>
    </location>
</feature>
<dbReference type="GO" id="GO:0004114">
    <property type="term" value="F:3',5'-cyclic-nucleotide phosphodiesterase activity"/>
    <property type="evidence" value="ECO:0007669"/>
    <property type="project" value="InterPro"/>
</dbReference>
<dbReference type="InParanoid" id="A0A0G4FY34"/>
<organism evidence="8 9">
    <name type="scientific">Vitrella brassicaformis (strain CCMP3155)</name>
    <dbReference type="NCBI Taxonomy" id="1169540"/>
    <lineage>
        <taxon>Eukaryota</taxon>
        <taxon>Sar</taxon>
        <taxon>Alveolata</taxon>
        <taxon>Colpodellida</taxon>
        <taxon>Vitrellaceae</taxon>
        <taxon>Vitrella</taxon>
    </lineage>
</organism>
<dbReference type="EMBL" id="CDMY01000522">
    <property type="protein sequence ID" value="CEM20247.1"/>
    <property type="molecule type" value="Genomic_DNA"/>
</dbReference>
<dbReference type="InterPro" id="IPR003607">
    <property type="entry name" value="HD/PDEase_dom"/>
</dbReference>
<dbReference type="Proteomes" id="UP000041254">
    <property type="component" value="Unassembled WGS sequence"/>
</dbReference>
<proteinExistence type="inferred from homology"/>
<dbReference type="PROSITE" id="PS51845">
    <property type="entry name" value="PDEASE_I_2"/>
    <property type="match status" value="1"/>
</dbReference>
<dbReference type="GO" id="GO:0046872">
    <property type="term" value="F:metal ion binding"/>
    <property type="evidence" value="ECO:0007669"/>
    <property type="project" value="UniProtKB-KW"/>
</dbReference>
<feature type="region of interest" description="Disordered" evidence="4">
    <location>
        <begin position="61"/>
        <end position="123"/>
    </location>
</feature>
<protein>
    <recommendedName>
        <fullName evidence="3">Phosphodiesterase</fullName>
        <ecNumber evidence="3">3.1.4.-</ecNumber>
    </recommendedName>
</protein>
<feature type="compositionally biased region" description="Low complexity" evidence="4">
    <location>
        <begin position="983"/>
        <end position="992"/>
    </location>
</feature>
<feature type="region of interest" description="Disordered" evidence="4">
    <location>
        <begin position="770"/>
        <end position="842"/>
    </location>
</feature>
<feature type="compositionally biased region" description="Gly residues" evidence="4">
    <location>
        <begin position="911"/>
        <end position="925"/>
    </location>
</feature>
<feature type="domain" description="Histidine kinase" evidence="6">
    <location>
        <begin position="454"/>
        <end position="640"/>
    </location>
</feature>
<gene>
    <name evidence="8" type="ORF">Vbra_21802</name>
</gene>
<feature type="compositionally biased region" description="Polar residues" evidence="4">
    <location>
        <begin position="1745"/>
        <end position="1756"/>
    </location>
</feature>
<dbReference type="STRING" id="1169540.A0A0G4FY34"/>
<keyword evidence="5" id="KW-0472">Membrane</keyword>
<feature type="compositionally biased region" description="Basic and acidic residues" evidence="4">
    <location>
        <begin position="1029"/>
        <end position="1049"/>
    </location>
</feature>
<dbReference type="SUPFAM" id="SSF109604">
    <property type="entry name" value="HD-domain/PDEase-like"/>
    <property type="match status" value="1"/>
</dbReference>
<dbReference type="VEuPathDB" id="CryptoDB:Vbra_21802"/>
<comment type="similarity">
    <text evidence="3">Belongs to the cyclic nucleotide phosphodiesterase family.</text>
</comment>
<dbReference type="PROSITE" id="PS00126">
    <property type="entry name" value="PDEASE_I_1"/>
    <property type="match status" value="1"/>
</dbReference>